<dbReference type="OrthoDB" id="755951at2759"/>
<proteinExistence type="inferred from homology"/>
<reference evidence="11" key="1">
    <citation type="submission" date="2020-11" db="EMBL/GenBank/DDBJ databases">
        <authorList>
            <person name="Tran Van P."/>
        </authorList>
    </citation>
    <scope>NUCLEOTIDE SEQUENCE</scope>
</reference>
<evidence type="ECO:0000313" key="12">
    <source>
        <dbReference type="Proteomes" id="UP000759131"/>
    </source>
</evidence>
<dbReference type="Pfam" id="PF05450">
    <property type="entry name" value="Nicastrin"/>
    <property type="match status" value="1"/>
</dbReference>
<dbReference type="InterPro" id="IPR008710">
    <property type="entry name" value="Nicastrin"/>
</dbReference>
<evidence type="ECO:0000256" key="8">
    <source>
        <dbReference type="ARBA" id="ARBA00023136"/>
    </source>
</evidence>
<keyword evidence="4" id="KW-0812">Transmembrane</keyword>
<evidence type="ECO:0000313" key="11">
    <source>
        <dbReference type="EMBL" id="CAD7636841.1"/>
    </source>
</evidence>
<dbReference type="Pfam" id="PF18266">
    <property type="entry name" value="Ncstrn_small"/>
    <property type="match status" value="1"/>
</dbReference>
<dbReference type="InterPro" id="IPR041084">
    <property type="entry name" value="Ncstrn_small"/>
</dbReference>
<dbReference type="GO" id="GO:0007220">
    <property type="term" value="P:Notch receptor processing"/>
    <property type="evidence" value="ECO:0007669"/>
    <property type="project" value="TreeGrafter"/>
</dbReference>
<dbReference type="PANTHER" id="PTHR21092:SF0">
    <property type="entry name" value="NICASTRIN"/>
    <property type="match status" value="1"/>
</dbReference>
<evidence type="ECO:0000256" key="7">
    <source>
        <dbReference type="ARBA" id="ARBA00022989"/>
    </source>
</evidence>
<feature type="non-terminal residue" evidence="11">
    <location>
        <position position="597"/>
    </location>
</feature>
<evidence type="ECO:0000256" key="5">
    <source>
        <dbReference type="ARBA" id="ARBA00022729"/>
    </source>
</evidence>
<dbReference type="GO" id="GO:0005886">
    <property type="term" value="C:plasma membrane"/>
    <property type="evidence" value="ECO:0007669"/>
    <property type="project" value="TreeGrafter"/>
</dbReference>
<keyword evidence="9" id="KW-0325">Glycoprotein</keyword>
<dbReference type="AlphaFoldDB" id="A0A7R9L848"/>
<feature type="domain" description="Nicastrin small lobe" evidence="10">
    <location>
        <begin position="50"/>
        <end position="226"/>
    </location>
</feature>
<evidence type="ECO:0000256" key="1">
    <source>
        <dbReference type="ARBA" id="ARBA00004479"/>
    </source>
</evidence>
<dbReference type="GO" id="GO:0007219">
    <property type="term" value="P:Notch signaling pathway"/>
    <property type="evidence" value="ECO:0007669"/>
    <property type="project" value="UniProtKB-KW"/>
</dbReference>
<keyword evidence="5" id="KW-0732">Signal</keyword>
<keyword evidence="8" id="KW-0472">Membrane</keyword>
<keyword evidence="7" id="KW-1133">Transmembrane helix</keyword>
<dbReference type="Gene3D" id="3.40.630.10">
    <property type="entry name" value="Zn peptidases"/>
    <property type="match status" value="1"/>
</dbReference>
<comment type="similarity">
    <text evidence="2">Belongs to the nicastrin family.</text>
</comment>
<sequence length="597" mass="67370">MSFLTYNRGNCCHCLQSLSKLIIFIALISLSNGDRIKQKIYKPIESNYFCFRRLNATHQIGCQSKEGGNVGAVYVINNETDMDHVLNTGRHYPYIPVITPKDFNLETLKRFKSSDRITGVLVLDIKGDERKALKIEGLSPDKTCPNDGFGLYTGDKTHDHCGQQEWNLAEGLTERHNDGLMFNDWPFPIFLIKNETNIAQIRDCFKRFGGPNYPLCGVQLEAPMNAAKDSVSCVRRTALQRSSYSLSQTFFCDPLGGHNIFSTLLYTSKTDKIADNSVIVLAARLDSFSMFDNVSPGADSALTSLVTLLAVAKTLNEYRNDLQQKANNRNVLYALFDGEAFDYIGSSRTVYDMNNDRFPVDPNSEKDLAQLKTKHISHFIELNQLATHGNDAMLYIHKNLKSNVKTKQLVDKLIQYGTQVTEIEDNRPLPPASLQVFLKDSQEIGGVVIANHKKEYTNKYYNSLYDDSVNVNINDTKLAQRLTTIATAVSKTIYELITQETTKDITVNQTFVESLINCYMNNSVCDLFKYVSEPTAQRLNDYMDPLPTYVGVFGSSTMSSISRAYTMLLLSRYTGEEHSDKTKDECTDLNKKSMVCY</sequence>
<name>A0A7R9L848_9ACAR</name>
<keyword evidence="6" id="KW-0914">Notch signaling pathway</keyword>
<dbReference type="EMBL" id="CAJPIZ010019100">
    <property type="protein sequence ID" value="CAG2116809.1"/>
    <property type="molecule type" value="Genomic_DNA"/>
</dbReference>
<dbReference type="PANTHER" id="PTHR21092">
    <property type="entry name" value="NICASTRIN"/>
    <property type="match status" value="1"/>
</dbReference>
<protein>
    <recommendedName>
        <fullName evidence="3">Nicastrin</fullName>
    </recommendedName>
</protein>
<keyword evidence="12" id="KW-1185">Reference proteome</keyword>
<dbReference type="Proteomes" id="UP000759131">
    <property type="component" value="Unassembled WGS sequence"/>
</dbReference>
<dbReference type="SUPFAM" id="SSF53187">
    <property type="entry name" value="Zn-dependent exopeptidases"/>
    <property type="match status" value="1"/>
</dbReference>
<dbReference type="GO" id="GO:0016485">
    <property type="term" value="P:protein processing"/>
    <property type="evidence" value="ECO:0007669"/>
    <property type="project" value="InterPro"/>
</dbReference>
<evidence type="ECO:0000256" key="4">
    <source>
        <dbReference type="ARBA" id="ARBA00022692"/>
    </source>
</evidence>
<evidence type="ECO:0000256" key="3">
    <source>
        <dbReference type="ARBA" id="ARBA00015303"/>
    </source>
</evidence>
<evidence type="ECO:0000259" key="10">
    <source>
        <dbReference type="Pfam" id="PF18266"/>
    </source>
</evidence>
<organism evidence="11">
    <name type="scientific">Medioppia subpectinata</name>
    <dbReference type="NCBI Taxonomy" id="1979941"/>
    <lineage>
        <taxon>Eukaryota</taxon>
        <taxon>Metazoa</taxon>
        <taxon>Ecdysozoa</taxon>
        <taxon>Arthropoda</taxon>
        <taxon>Chelicerata</taxon>
        <taxon>Arachnida</taxon>
        <taxon>Acari</taxon>
        <taxon>Acariformes</taxon>
        <taxon>Sarcoptiformes</taxon>
        <taxon>Oribatida</taxon>
        <taxon>Brachypylina</taxon>
        <taxon>Oppioidea</taxon>
        <taxon>Oppiidae</taxon>
        <taxon>Medioppia</taxon>
    </lineage>
</organism>
<evidence type="ECO:0000256" key="6">
    <source>
        <dbReference type="ARBA" id="ARBA00022976"/>
    </source>
</evidence>
<gene>
    <name evidence="11" type="ORF">OSB1V03_LOCUS16765</name>
</gene>
<evidence type="ECO:0000256" key="2">
    <source>
        <dbReference type="ARBA" id="ARBA00007717"/>
    </source>
</evidence>
<comment type="subcellular location">
    <subcellularLocation>
        <location evidence="1">Membrane</location>
        <topology evidence="1">Single-pass type I membrane protein</topology>
    </subcellularLocation>
</comment>
<accession>A0A7R9L848</accession>
<dbReference type="EMBL" id="OC873675">
    <property type="protein sequence ID" value="CAD7636841.1"/>
    <property type="molecule type" value="Genomic_DNA"/>
</dbReference>
<evidence type="ECO:0000256" key="9">
    <source>
        <dbReference type="ARBA" id="ARBA00023180"/>
    </source>
</evidence>